<dbReference type="InterPro" id="IPR011330">
    <property type="entry name" value="Glyco_hydro/deAcase_b/a-brl"/>
</dbReference>
<accession>A0A7T7MBW5</accession>
<dbReference type="PANTHER" id="PTHR10587">
    <property type="entry name" value="GLYCOSYL TRANSFERASE-RELATED"/>
    <property type="match status" value="1"/>
</dbReference>
<dbReference type="GO" id="GO:0005975">
    <property type="term" value="P:carbohydrate metabolic process"/>
    <property type="evidence" value="ECO:0007669"/>
    <property type="project" value="InterPro"/>
</dbReference>
<dbReference type="InterPro" id="IPR002509">
    <property type="entry name" value="NODB_dom"/>
</dbReference>
<dbReference type="InterPro" id="IPR006311">
    <property type="entry name" value="TAT_signal"/>
</dbReference>
<feature type="compositionally biased region" description="Low complexity" evidence="1">
    <location>
        <begin position="61"/>
        <end position="71"/>
    </location>
</feature>
<dbReference type="PROSITE" id="PS51318">
    <property type="entry name" value="TAT"/>
    <property type="match status" value="1"/>
</dbReference>
<gene>
    <name evidence="3" type="ORF">JG540_04230</name>
</gene>
<name>A0A7T7MBW5_9ACTO</name>
<evidence type="ECO:0000313" key="3">
    <source>
        <dbReference type="EMBL" id="QQM68057.1"/>
    </source>
</evidence>
<keyword evidence="4" id="KW-1185">Reference proteome</keyword>
<dbReference type="PROSITE" id="PS51257">
    <property type="entry name" value="PROKAR_LIPOPROTEIN"/>
    <property type="match status" value="1"/>
</dbReference>
<dbReference type="Gene3D" id="3.20.20.370">
    <property type="entry name" value="Glycoside hydrolase/deacetylase"/>
    <property type="match status" value="1"/>
</dbReference>
<feature type="compositionally biased region" description="Low complexity" evidence="1">
    <location>
        <begin position="18"/>
        <end position="44"/>
    </location>
</feature>
<dbReference type="InterPro" id="IPR050248">
    <property type="entry name" value="Polysacc_deacetylase_ArnD"/>
</dbReference>
<evidence type="ECO:0000313" key="4">
    <source>
        <dbReference type="Proteomes" id="UP000595895"/>
    </source>
</evidence>
<evidence type="ECO:0000259" key="2">
    <source>
        <dbReference type="PROSITE" id="PS51677"/>
    </source>
</evidence>
<evidence type="ECO:0000256" key="1">
    <source>
        <dbReference type="SAM" id="MobiDB-lite"/>
    </source>
</evidence>
<dbReference type="Proteomes" id="UP000595895">
    <property type="component" value="Chromosome"/>
</dbReference>
<sequence>MRSSRRALLGAGLLAAASACTPSSPTSSATGGGSASAAPGAQSAITGSAAGSTQVPPPSAPALSPTASAAPSPSPTPGPAAVPDREQVSSRYTGRAPAWFALEGEGIVSSTAAEGVCLTFDACGGPGGSGVDAALLDFLLDQQVPFTAFLNARWIEANPRDTQRLAQAAAAGRVELGNHGTAHRPLSVTGQSAYQIPGTASPAEVYDEIMGCQQLLEQVAGTRARWFRPGTAHWDDVAVAIAADLGLRAAGFSLNADGGATFSRRAVAQAVGGVQNGDVVIAHLNQPTAATGAGMLEALPPLLAAGTRFLTLSAAAGA</sequence>
<dbReference type="PROSITE" id="PS51677">
    <property type="entry name" value="NODB"/>
    <property type="match status" value="1"/>
</dbReference>
<dbReference type="Pfam" id="PF01522">
    <property type="entry name" value="Polysacc_deac_1"/>
    <property type="match status" value="1"/>
</dbReference>
<dbReference type="PANTHER" id="PTHR10587:SF134">
    <property type="entry name" value="SECRETED PROTEIN"/>
    <property type="match status" value="1"/>
</dbReference>
<organism evidence="3 4">
    <name type="scientific">Actinomyces weissii</name>
    <dbReference type="NCBI Taxonomy" id="675090"/>
    <lineage>
        <taxon>Bacteria</taxon>
        <taxon>Bacillati</taxon>
        <taxon>Actinomycetota</taxon>
        <taxon>Actinomycetes</taxon>
        <taxon>Actinomycetales</taxon>
        <taxon>Actinomycetaceae</taxon>
        <taxon>Actinomyces</taxon>
    </lineage>
</organism>
<dbReference type="GO" id="GO:0016810">
    <property type="term" value="F:hydrolase activity, acting on carbon-nitrogen (but not peptide) bonds"/>
    <property type="evidence" value="ECO:0007669"/>
    <property type="project" value="InterPro"/>
</dbReference>
<feature type="region of interest" description="Disordered" evidence="1">
    <location>
        <begin position="18"/>
        <end position="89"/>
    </location>
</feature>
<dbReference type="KEGG" id="awe:JG540_04230"/>
<feature type="compositionally biased region" description="Polar residues" evidence="1">
    <location>
        <begin position="45"/>
        <end position="54"/>
    </location>
</feature>
<dbReference type="RefSeq" id="WP_200277516.1">
    <property type="nucleotide sequence ID" value="NZ_CP066802.1"/>
</dbReference>
<protein>
    <submittedName>
        <fullName evidence="3">Polysaccharide deacetylase family protein</fullName>
    </submittedName>
</protein>
<dbReference type="AlphaFoldDB" id="A0A7T7MBW5"/>
<feature type="domain" description="NodB homology" evidence="2">
    <location>
        <begin position="114"/>
        <end position="318"/>
    </location>
</feature>
<dbReference type="EMBL" id="CP066802">
    <property type="protein sequence ID" value="QQM68057.1"/>
    <property type="molecule type" value="Genomic_DNA"/>
</dbReference>
<dbReference type="SUPFAM" id="SSF88713">
    <property type="entry name" value="Glycoside hydrolase/deacetylase"/>
    <property type="match status" value="1"/>
</dbReference>
<proteinExistence type="predicted"/>
<reference evidence="3 4" key="1">
    <citation type="submission" date="2020-12" db="EMBL/GenBank/DDBJ databases">
        <authorList>
            <person name="Zhou J."/>
        </authorList>
    </citation>
    <scope>NUCLEOTIDE SEQUENCE [LARGE SCALE GENOMIC DNA]</scope>
    <source>
        <strain evidence="3 4">CCUG 61299</strain>
    </source>
</reference>